<proteinExistence type="inferred from homology"/>
<dbReference type="GO" id="GO:0009738">
    <property type="term" value="P:abscisic acid-activated signaling pathway"/>
    <property type="evidence" value="ECO:0007669"/>
    <property type="project" value="InterPro"/>
</dbReference>
<reference evidence="6" key="1">
    <citation type="journal article" date="2019" name="Gigascience">
        <title>De novo genome assembly of the endangered Acer yangbiense, a plant species with extremely small populations endemic to Yunnan Province, China.</title>
        <authorList>
            <person name="Yang J."/>
            <person name="Wariss H.M."/>
            <person name="Tao L."/>
            <person name="Zhang R."/>
            <person name="Yun Q."/>
            <person name="Hollingsworth P."/>
            <person name="Dao Z."/>
            <person name="Luo G."/>
            <person name="Guo H."/>
            <person name="Ma Y."/>
            <person name="Sun W."/>
        </authorList>
    </citation>
    <scope>NUCLEOTIDE SEQUENCE [LARGE SCALE GENOMIC DNA]</scope>
    <source>
        <strain evidence="6">cv. br00</strain>
    </source>
</reference>
<evidence type="ECO:0000256" key="2">
    <source>
        <dbReference type="ARBA" id="ARBA00022821"/>
    </source>
</evidence>
<dbReference type="InterPro" id="IPR051761">
    <property type="entry name" value="MLP-like_ligand-binding"/>
</dbReference>
<dbReference type="InterPro" id="IPR024949">
    <property type="entry name" value="Bet_v_I_allergen"/>
</dbReference>
<dbReference type="AlphaFoldDB" id="A0A5N5L5I9"/>
<dbReference type="GO" id="GO:0006952">
    <property type="term" value="P:defense response"/>
    <property type="evidence" value="ECO:0007669"/>
    <property type="project" value="UniProtKB-KW"/>
</dbReference>
<dbReference type="PRINTS" id="PR00634">
    <property type="entry name" value="BETALLERGEN"/>
</dbReference>
<dbReference type="FunFam" id="3.30.530.20:FF:000007">
    <property type="entry name" value="Major pollen allergen Bet v 1-A"/>
    <property type="match status" value="1"/>
</dbReference>
<gene>
    <name evidence="5" type="ORF">DKX38_015485</name>
</gene>
<evidence type="ECO:0000256" key="1">
    <source>
        <dbReference type="ARBA" id="ARBA00009744"/>
    </source>
</evidence>
<evidence type="ECO:0000313" key="5">
    <source>
        <dbReference type="EMBL" id="KAB5537952.1"/>
    </source>
</evidence>
<dbReference type="SMART" id="SM01037">
    <property type="entry name" value="Bet_v_1"/>
    <property type="match status" value="1"/>
</dbReference>
<protein>
    <recommendedName>
        <fullName evidence="4">Bet v I/Major latex protein domain-containing protein</fullName>
    </recommendedName>
</protein>
<evidence type="ECO:0000256" key="3">
    <source>
        <dbReference type="ARBA" id="ARBA00023265"/>
    </source>
</evidence>
<evidence type="ECO:0000259" key="4">
    <source>
        <dbReference type="SMART" id="SM01037"/>
    </source>
</evidence>
<dbReference type="InterPro" id="IPR000916">
    <property type="entry name" value="Bet_v_I/MLP"/>
</dbReference>
<dbReference type="EMBL" id="VDCV01000010">
    <property type="protein sequence ID" value="KAB5537952.1"/>
    <property type="molecule type" value="Genomic_DNA"/>
</dbReference>
<comment type="caution">
    <text evidence="5">The sequence shown here is derived from an EMBL/GenBank/DDBJ whole genome shotgun (WGS) entry which is preliminary data.</text>
</comment>
<dbReference type="GO" id="GO:0038023">
    <property type="term" value="F:signaling receptor activity"/>
    <property type="evidence" value="ECO:0007669"/>
    <property type="project" value="InterPro"/>
</dbReference>
<comment type="similarity">
    <text evidence="1">Belongs to the BetVI family.</text>
</comment>
<dbReference type="GO" id="GO:0004864">
    <property type="term" value="F:protein phosphatase inhibitor activity"/>
    <property type="evidence" value="ECO:0007669"/>
    <property type="project" value="InterPro"/>
</dbReference>
<dbReference type="InterPro" id="IPR023393">
    <property type="entry name" value="START-like_dom_sf"/>
</dbReference>
<evidence type="ECO:0000313" key="6">
    <source>
        <dbReference type="Proteomes" id="UP000326939"/>
    </source>
</evidence>
<keyword evidence="2" id="KW-0611">Plant defense</keyword>
<keyword evidence="3" id="KW-0568">Pathogenesis-related protein</keyword>
<sequence>MASSGKLEVDVAIKSGAKKFWDNIRDSTTLFPKAFPDQYKSIEILQGDGKAAGSIRLFTYAEGSPLVKLSKERIDTVDEAKMEVSYSVIEGDLLKYYKMFKATIAVTPKGDGSLVKWMCEYEKASEDVEVPHIIKDFVVKNFLEVDEIIHKE</sequence>
<dbReference type="SUPFAM" id="SSF55961">
    <property type="entry name" value="Bet v1-like"/>
    <property type="match status" value="1"/>
</dbReference>
<organism evidence="5 6">
    <name type="scientific">Salix brachista</name>
    <dbReference type="NCBI Taxonomy" id="2182728"/>
    <lineage>
        <taxon>Eukaryota</taxon>
        <taxon>Viridiplantae</taxon>
        <taxon>Streptophyta</taxon>
        <taxon>Embryophyta</taxon>
        <taxon>Tracheophyta</taxon>
        <taxon>Spermatophyta</taxon>
        <taxon>Magnoliopsida</taxon>
        <taxon>eudicotyledons</taxon>
        <taxon>Gunneridae</taxon>
        <taxon>Pentapetalae</taxon>
        <taxon>rosids</taxon>
        <taxon>fabids</taxon>
        <taxon>Malpighiales</taxon>
        <taxon>Salicaceae</taxon>
        <taxon>Saliceae</taxon>
        <taxon>Salix</taxon>
    </lineage>
</organism>
<dbReference type="Gene3D" id="3.30.530.20">
    <property type="match status" value="1"/>
</dbReference>
<feature type="domain" description="Bet v I/Major latex protein" evidence="4">
    <location>
        <begin position="2"/>
        <end position="152"/>
    </location>
</feature>
<accession>A0A5N5L5I9</accession>
<keyword evidence="6" id="KW-1185">Reference proteome</keyword>
<dbReference type="CDD" id="cd07816">
    <property type="entry name" value="Bet_v1-like"/>
    <property type="match status" value="1"/>
</dbReference>
<dbReference type="Proteomes" id="UP000326939">
    <property type="component" value="Chromosome 10"/>
</dbReference>
<dbReference type="PANTHER" id="PTHR31907">
    <property type="entry name" value="MLP-LIKE PROTEIN 423"/>
    <property type="match status" value="1"/>
</dbReference>
<dbReference type="Pfam" id="PF00407">
    <property type="entry name" value="Bet_v_1"/>
    <property type="match status" value="1"/>
</dbReference>
<name>A0A5N5L5I9_9ROSI</name>
<dbReference type="GO" id="GO:0010427">
    <property type="term" value="F:abscisic acid binding"/>
    <property type="evidence" value="ECO:0007669"/>
    <property type="project" value="InterPro"/>
</dbReference>